<feature type="signal peptide" evidence="1">
    <location>
        <begin position="1"/>
        <end position="21"/>
    </location>
</feature>
<dbReference type="PROSITE" id="PS51257">
    <property type="entry name" value="PROKAR_LIPOPROTEIN"/>
    <property type="match status" value="1"/>
</dbReference>
<proteinExistence type="predicted"/>
<feature type="chain" id="PRO_5044345214" description="Lipoprotein" evidence="1">
    <location>
        <begin position="22"/>
        <end position="135"/>
    </location>
</feature>
<dbReference type="RefSeq" id="WP_369142672.1">
    <property type="nucleotide sequence ID" value="NZ_CP163444.1"/>
</dbReference>
<accession>A0AB39SSU9</accession>
<evidence type="ECO:0000256" key="1">
    <source>
        <dbReference type="SAM" id="SignalP"/>
    </source>
</evidence>
<name>A0AB39SSU9_9ACTN</name>
<evidence type="ECO:0000313" key="2">
    <source>
        <dbReference type="EMBL" id="XDQ69926.1"/>
    </source>
</evidence>
<organism evidence="2">
    <name type="scientific">Streptomyces sp. R44</name>
    <dbReference type="NCBI Taxonomy" id="3238633"/>
    <lineage>
        <taxon>Bacteria</taxon>
        <taxon>Bacillati</taxon>
        <taxon>Actinomycetota</taxon>
        <taxon>Actinomycetes</taxon>
        <taxon>Kitasatosporales</taxon>
        <taxon>Streptomycetaceae</taxon>
        <taxon>Streptomyces</taxon>
    </lineage>
</organism>
<protein>
    <recommendedName>
        <fullName evidence="3">Lipoprotein</fullName>
    </recommendedName>
</protein>
<gene>
    <name evidence="2" type="ORF">AB5J54_05040</name>
</gene>
<dbReference type="AlphaFoldDB" id="A0AB39SSU9"/>
<evidence type="ECO:0008006" key="3">
    <source>
        <dbReference type="Google" id="ProtNLM"/>
    </source>
</evidence>
<sequence>MRVPLLIGVTTALVAALSACGAPQARVDGATDAGRFFEESLAAGNFGVACGLLAPESREQLEEGEKKPCAAALPSQELPRGGAVRSVDVYGRQALLRLRGDILFLSQFDEGWRVTAAGCAPGTGDTPYSCVLKGA</sequence>
<reference evidence="2" key="1">
    <citation type="submission" date="2024-07" db="EMBL/GenBank/DDBJ databases">
        <authorList>
            <person name="Yu S.T."/>
        </authorList>
    </citation>
    <scope>NUCLEOTIDE SEQUENCE</scope>
    <source>
        <strain evidence="2">R44</strain>
    </source>
</reference>
<dbReference type="EMBL" id="CP163444">
    <property type="protein sequence ID" value="XDQ69926.1"/>
    <property type="molecule type" value="Genomic_DNA"/>
</dbReference>
<keyword evidence="1" id="KW-0732">Signal</keyword>